<evidence type="ECO:0000313" key="1">
    <source>
        <dbReference type="EMBL" id="KLT40561.1"/>
    </source>
</evidence>
<organism evidence="1 2">
    <name type="scientific">Cutaneotrichosporon oleaginosum</name>
    <dbReference type="NCBI Taxonomy" id="879819"/>
    <lineage>
        <taxon>Eukaryota</taxon>
        <taxon>Fungi</taxon>
        <taxon>Dikarya</taxon>
        <taxon>Basidiomycota</taxon>
        <taxon>Agaricomycotina</taxon>
        <taxon>Tremellomycetes</taxon>
        <taxon>Trichosporonales</taxon>
        <taxon>Trichosporonaceae</taxon>
        <taxon>Cutaneotrichosporon</taxon>
    </lineage>
</organism>
<evidence type="ECO:0000313" key="2">
    <source>
        <dbReference type="Proteomes" id="UP000053611"/>
    </source>
</evidence>
<proteinExistence type="predicted"/>
<keyword evidence="2" id="KW-1185">Reference proteome</keyword>
<accession>A0A0J0XHI4</accession>
<sequence length="250" mass="27609">MLFHKIHNWRYYFPTLQQSGYHPVEGVVDDSIWRKGSFEIVSSDAVRFRVDCCHLKCSTAIDSNLGTAILTDTTIETAETIRSFLALATNAPLPLRPSCAGIPELLAFVAKWGAPSLRQPLWAALESAVRRRTVWAPWAFQAAAFGDNAGLCSLVLRTEAHNVWAEGVGTGTPGESVWDPAHWPPAFRATPTPYLCALERAWESAARKGGLESIADVEQIAGEFERFLRIARSASMALHVHDHTEKVSRV</sequence>
<reference evidence="1 2" key="1">
    <citation type="submission" date="2015-03" db="EMBL/GenBank/DDBJ databases">
        <title>Genomics and transcriptomics of the oil-accumulating basidiomycete yeast T. oleaginosus allow insights into substrate utilization and the diverse evolutionary trajectories of mating systems in fungi.</title>
        <authorList>
            <consortium name="DOE Joint Genome Institute"/>
            <person name="Kourist R."/>
            <person name="Kracht O."/>
            <person name="Bracharz F."/>
            <person name="Lipzen A."/>
            <person name="Nolan M."/>
            <person name="Ohm R."/>
            <person name="Grigoriev I."/>
            <person name="Sun S."/>
            <person name="Heitman J."/>
            <person name="Bruck T."/>
            <person name="Nowrousian M."/>
        </authorList>
    </citation>
    <scope>NUCLEOTIDE SEQUENCE [LARGE SCALE GENOMIC DNA]</scope>
    <source>
        <strain evidence="1 2">IBC0246</strain>
    </source>
</reference>
<dbReference type="EMBL" id="KQ087233">
    <property type="protein sequence ID" value="KLT40561.1"/>
    <property type="molecule type" value="Genomic_DNA"/>
</dbReference>
<gene>
    <name evidence="1" type="ORF">CC85DRAFT_304086</name>
</gene>
<dbReference type="GeneID" id="28986122"/>
<dbReference type="AlphaFoldDB" id="A0A0J0XHI4"/>
<dbReference type="RefSeq" id="XP_018277052.1">
    <property type="nucleotide sequence ID" value="XM_018425519.1"/>
</dbReference>
<dbReference type="Proteomes" id="UP000053611">
    <property type="component" value="Unassembled WGS sequence"/>
</dbReference>
<protein>
    <submittedName>
        <fullName evidence="1">Uncharacterized protein</fullName>
    </submittedName>
</protein>
<name>A0A0J0XHI4_9TREE</name>